<evidence type="ECO:0000313" key="2">
    <source>
        <dbReference type="EMBL" id="MEN2744284.1"/>
    </source>
</evidence>
<feature type="transmembrane region" description="Helical" evidence="1">
    <location>
        <begin position="27"/>
        <end position="48"/>
    </location>
</feature>
<dbReference type="Proteomes" id="UP001422074">
    <property type="component" value="Unassembled WGS sequence"/>
</dbReference>
<evidence type="ECO:0000313" key="3">
    <source>
        <dbReference type="Proteomes" id="UP001422074"/>
    </source>
</evidence>
<reference evidence="2 3" key="1">
    <citation type="submission" date="2024-05" db="EMBL/GenBank/DDBJ databases">
        <title>Sinomonas sp. nov., isolated from a waste landfill.</title>
        <authorList>
            <person name="Zhao Y."/>
        </authorList>
    </citation>
    <scope>NUCLEOTIDE SEQUENCE [LARGE SCALE GENOMIC DNA]</scope>
    <source>
        <strain evidence="2 3">CCTCC AB2014300</strain>
    </source>
</reference>
<organism evidence="2 3">
    <name type="scientific">Sinomonas halotolerans</name>
    <dbReference type="NCBI Taxonomy" id="1644133"/>
    <lineage>
        <taxon>Bacteria</taxon>
        <taxon>Bacillati</taxon>
        <taxon>Actinomycetota</taxon>
        <taxon>Actinomycetes</taxon>
        <taxon>Micrococcales</taxon>
        <taxon>Micrococcaceae</taxon>
        <taxon>Sinomonas</taxon>
    </lineage>
</organism>
<keyword evidence="1" id="KW-1133">Transmembrane helix</keyword>
<proteinExistence type="predicted"/>
<evidence type="ECO:0000256" key="1">
    <source>
        <dbReference type="SAM" id="Phobius"/>
    </source>
</evidence>
<keyword evidence="3" id="KW-1185">Reference proteome</keyword>
<accession>A0ABU9WYL3</accession>
<sequence>MSDRKSRERTRYERQQWKLRNRKRIDAAKTVLVLGLVVMVIGFIVLNWR</sequence>
<name>A0ABU9WYL3_9MICC</name>
<dbReference type="EMBL" id="JBDFRB010000004">
    <property type="protein sequence ID" value="MEN2744284.1"/>
    <property type="molecule type" value="Genomic_DNA"/>
</dbReference>
<gene>
    <name evidence="2" type="ORF">ABCQ75_06985</name>
</gene>
<protein>
    <submittedName>
        <fullName evidence="2">Uncharacterized protein</fullName>
    </submittedName>
</protein>
<keyword evidence="1" id="KW-0472">Membrane</keyword>
<keyword evidence="1" id="KW-0812">Transmembrane</keyword>
<comment type="caution">
    <text evidence="2">The sequence shown here is derived from an EMBL/GenBank/DDBJ whole genome shotgun (WGS) entry which is preliminary data.</text>
</comment>
<dbReference type="RefSeq" id="WP_345884211.1">
    <property type="nucleotide sequence ID" value="NZ_JBDFRB010000004.1"/>
</dbReference>